<organism evidence="1 2">
    <name type="scientific">Sphingomonas panacisoli</name>
    <dbReference type="NCBI Taxonomy" id="1813879"/>
    <lineage>
        <taxon>Bacteria</taxon>
        <taxon>Pseudomonadati</taxon>
        <taxon>Pseudomonadota</taxon>
        <taxon>Alphaproteobacteria</taxon>
        <taxon>Sphingomonadales</taxon>
        <taxon>Sphingomonadaceae</taxon>
        <taxon>Sphingomonas</taxon>
    </lineage>
</organism>
<dbReference type="RefSeq" id="WP_146569975.1">
    <property type="nucleotide sequence ID" value="NZ_CP042306.1"/>
</dbReference>
<gene>
    <name evidence="1" type="ORF">FPZ24_04865</name>
</gene>
<reference evidence="1 2" key="1">
    <citation type="submission" date="2019-07" db="EMBL/GenBank/DDBJ databases">
        <title>Full genome sequence of Sphingomonas sp. 4R-6-7(HKS19).</title>
        <authorList>
            <person name="Im W.-T."/>
        </authorList>
    </citation>
    <scope>NUCLEOTIDE SEQUENCE [LARGE SCALE GENOMIC DNA]</scope>
    <source>
        <strain evidence="1 2">HKS19</strain>
    </source>
</reference>
<dbReference type="KEGG" id="spai:FPZ24_04865"/>
<evidence type="ECO:0000313" key="2">
    <source>
        <dbReference type="Proteomes" id="UP000315673"/>
    </source>
</evidence>
<dbReference type="AlphaFoldDB" id="A0A5B8LFM4"/>
<protein>
    <submittedName>
        <fullName evidence="1">Uncharacterized protein</fullName>
    </submittedName>
</protein>
<proteinExistence type="predicted"/>
<sequence>MTLEDRLQGEWLLCVDEQCLEEAWFIDIRGRQCNFEGTVGALAITGDEATLDLRDDDRLIINRQWPLQPVMLDSDIPAVIESERGILHSGWMFRPIARPT</sequence>
<dbReference type="EMBL" id="CP042306">
    <property type="protein sequence ID" value="QDZ06891.1"/>
    <property type="molecule type" value="Genomic_DNA"/>
</dbReference>
<accession>A0A5B8LFM4</accession>
<name>A0A5B8LFM4_9SPHN</name>
<dbReference type="Proteomes" id="UP000315673">
    <property type="component" value="Chromosome"/>
</dbReference>
<keyword evidence="2" id="KW-1185">Reference proteome</keyword>
<evidence type="ECO:0000313" key="1">
    <source>
        <dbReference type="EMBL" id="QDZ06891.1"/>
    </source>
</evidence>